<organism evidence="2 3">
    <name type="scientific">Chenggangzhangella methanolivorans</name>
    <dbReference type="NCBI Taxonomy" id="1437009"/>
    <lineage>
        <taxon>Bacteria</taxon>
        <taxon>Pseudomonadati</taxon>
        <taxon>Pseudomonadota</taxon>
        <taxon>Alphaproteobacteria</taxon>
        <taxon>Hyphomicrobiales</taxon>
        <taxon>Methylopilaceae</taxon>
        <taxon>Chenggangzhangella</taxon>
    </lineage>
</organism>
<dbReference type="EMBL" id="CP081869">
    <property type="protein sequence ID" value="QZO01374.1"/>
    <property type="molecule type" value="Genomic_DNA"/>
</dbReference>
<proteinExistence type="predicted"/>
<evidence type="ECO:0000313" key="2">
    <source>
        <dbReference type="EMBL" id="QZO01374.1"/>
    </source>
</evidence>
<keyword evidence="1" id="KW-0812">Transmembrane</keyword>
<evidence type="ECO:0000256" key="1">
    <source>
        <dbReference type="SAM" id="Phobius"/>
    </source>
</evidence>
<dbReference type="Proteomes" id="UP000825701">
    <property type="component" value="Chromosome"/>
</dbReference>
<protein>
    <submittedName>
        <fullName evidence="2">Uncharacterized protein</fullName>
    </submittedName>
</protein>
<accession>A0A9E6RDK5</accession>
<feature type="transmembrane region" description="Helical" evidence="1">
    <location>
        <begin position="12"/>
        <end position="36"/>
    </location>
</feature>
<keyword evidence="1" id="KW-0472">Membrane</keyword>
<reference evidence="2" key="1">
    <citation type="submission" date="2021-08" db="EMBL/GenBank/DDBJ databases">
        <authorList>
            <person name="Zhang H."/>
            <person name="Xu M."/>
            <person name="Yu Z."/>
            <person name="Yang L."/>
            <person name="Cai Y."/>
        </authorList>
    </citation>
    <scope>NUCLEOTIDE SEQUENCE</scope>
    <source>
        <strain evidence="2">CHL1</strain>
    </source>
</reference>
<feature type="transmembrane region" description="Helical" evidence="1">
    <location>
        <begin position="65"/>
        <end position="85"/>
    </location>
</feature>
<evidence type="ECO:0000313" key="3">
    <source>
        <dbReference type="Proteomes" id="UP000825701"/>
    </source>
</evidence>
<keyword evidence="1" id="KW-1133">Transmembrane helix</keyword>
<gene>
    <name evidence="2" type="ORF">K6K41_07895</name>
</gene>
<name>A0A9E6RDK5_9HYPH</name>
<dbReference type="RefSeq" id="WP_261404640.1">
    <property type="nucleotide sequence ID" value="NZ_CP081869.1"/>
</dbReference>
<dbReference type="KEGG" id="cmet:K6K41_07895"/>
<dbReference type="AlphaFoldDB" id="A0A9E6RDK5"/>
<sequence>MIEALVRFVAGVLWEFILYGTGRLALAALSFGRAWAEAMQGERTEFPWHGFGRDASGLLVMSQTWTGLIGGSVWMSALFALLVALGRI</sequence>
<keyword evidence="3" id="KW-1185">Reference proteome</keyword>